<accession>A0ABW1JCT5</accession>
<protein>
    <submittedName>
        <fullName evidence="6">GAF and ANTAR domain-containing protein</fullName>
    </submittedName>
</protein>
<evidence type="ECO:0000256" key="3">
    <source>
        <dbReference type="ARBA" id="ARBA00023015"/>
    </source>
</evidence>
<evidence type="ECO:0000256" key="1">
    <source>
        <dbReference type="ARBA" id="ARBA00022679"/>
    </source>
</evidence>
<dbReference type="PIRSF" id="PIRSF036625">
    <property type="entry name" value="GAF_ANTAR"/>
    <property type="match status" value="1"/>
</dbReference>
<dbReference type="InterPro" id="IPR003018">
    <property type="entry name" value="GAF"/>
</dbReference>
<dbReference type="EMBL" id="JBHSRD010000003">
    <property type="protein sequence ID" value="MFC6006655.1"/>
    <property type="molecule type" value="Genomic_DNA"/>
</dbReference>
<gene>
    <name evidence="6" type="ORF">ACFQDO_05875</name>
</gene>
<keyword evidence="2" id="KW-0418">Kinase</keyword>
<keyword evidence="7" id="KW-1185">Reference proteome</keyword>
<proteinExistence type="predicted"/>
<feature type="domain" description="ANTAR" evidence="5">
    <location>
        <begin position="178"/>
        <end position="239"/>
    </location>
</feature>
<dbReference type="Proteomes" id="UP001596189">
    <property type="component" value="Unassembled WGS sequence"/>
</dbReference>
<keyword evidence="1" id="KW-0808">Transferase</keyword>
<evidence type="ECO:0000256" key="4">
    <source>
        <dbReference type="ARBA" id="ARBA00023163"/>
    </source>
</evidence>
<organism evidence="6 7">
    <name type="scientific">Angustibacter luteus</name>
    <dbReference type="NCBI Taxonomy" id="658456"/>
    <lineage>
        <taxon>Bacteria</taxon>
        <taxon>Bacillati</taxon>
        <taxon>Actinomycetota</taxon>
        <taxon>Actinomycetes</taxon>
        <taxon>Kineosporiales</taxon>
        <taxon>Kineosporiaceae</taxon>
    </lineage>
</organism>
<dbReference type="Pfam" id="PF03861">
    <property type="entry name" value="ANTAR"/>
    <property type="match status" value="1"/>
</dbReference>
<dbReference type="InterPro" id="IPR005561">
    <property type="entry name" value="ANTAR"/>
</dbReference>
<evidence type="ECO:0000313" key="6">
    <source>
        <dbReference type="EMBL" id="MFC6006655.1"/>
    </source>
</evidence>
<comment type="caution">
    <text evidence="6">The sequence shown here is derived from an EMBL/GenBank/DDBJ whole genome shotgun (WGS) entry which is preliminary data.</text>
</comment>
<dbReference type="Gene3D" id="3.30.450.40">
    <property type="match status" value="1"/>
</dbReference>
<dbReference type="RefSeq" id="WP_345718133.1">
    <property type="nucleotide sequence ID" value="NZ_BAABFP010000008.1"/>
</dbReference>
<evidence type="ECO:0000256" key="2">
    <source>
        <dbReference type="ARBA" id="ARBA00022777"/>
    </source>
</evidence>
<dbReference type="SMART" id="SM01012">
    <property type="entry name" value="ANTAR"/>
    <property type="match status" value="1"/>
</dbReference>
<dbReference type="Gene3D" id="1.10.10.10">
    <property type="entry name" value="Winged helix-like DNA-binding domain superfamily/Winged helix DNA-binding domain"/>
    <property type="match status" value="1"/>
</dbReference>
<name>A0ABW1JCT5_9ACTN</name>
<evidence type="ECO:0000259" key="5">
    <source>
        <dbReference type="PROSITE" id="PS50921"/>
    </source>
</evidence>
<dbReference type="SUPFAM" id="SSF52172">
    <property type="entry name" value="CheY-like"/>
    <property type="match status" value="1"/>
</dbReference>
<dbReference type="PROSITE" id="PS50921">
    <property type="entry name" value="ANTAR"/>
    <property type="match status" value="1"/>
</dbReference>
<dbReference type="InterPro" id="IPR012074">
    <property type="entry name" value="GAF_ANTAR"/>
</dbReference>
<dbReference type="InterPro" id="IPR036388">
    <property type="entry name" value="WH-like_DNA-bd_sf"/>
</dbReference>
<dbReference type="Pfam" id="PF13185">
    <property type="entry name" value="GAF_2"/>
    <property type="match status" value="1"/>
</dbReference>
<keyword evidence="4" id="KW-0804">Transcription</keyword>
<dbReference type="SUPFAM" id="SSF55781">
    <property type="entry name" value="GAF domain-like"/>
    <property type="match status" value="1"/>
</dbReference>
<sequence length="245" mass="25680">MTEHDEQQQRYQGLDPEGSGEIATSFADLARIVHSSPGMDDVCRAIVDAAPQLVEGCDHASIMVKESKGYRTIAASDEIGAKIDAMEREVEDGPCVDAIENDAYQLDSDIATASQWPSLAARVLAETPVRGMAGFRLLVDGRKSGALNLFSNTAGALTADSGDTGAILAAFASVAMGASAHHEQATTMAEGISSNREIGTAIGLLMAAHGLTADEAFATLRKASSLMNRKLSSIAREIVERGPDS</sequence>
<dbReference type="InterPro" id="IPR011006">
    <property type="entry name" value="CheY-like_superfamily"/>
</dbReference>
<dbReference type="InterPro" id="IPR029016">
    <property type="entry name" value="GAF-like_dom_sf"/>
</dbReference>
<reference evidence="7" key="1">
    <citation type="journal article" date="2019" name="Int. J. Syst. Evol. Microbiol.">
        <title>The Global Catalogue of Microorganisms (GCM) 10K type strain sequencing project: providing services to taxonomists for standard genome sequencing and annotation.</title>
        <authorList>
            <consortium name="The Broad Institute Genomics Platform"/>
            <consortium name="The Broad Institute Genome Sequencing Center for Infectious Disease"/>
            <person name="Wu L."/>
            <person name="Ma J."/>
        </authorList>
    </citation>
    <scope>NUCLEOTIDE SEQUENCE [LARGE SCALE GENOMIC DNA]</scope>
    <source>
        <strain evidence="7">KACC 14249</strain>
    </source>
</reference>
<keyword evidence="3" id="KW-0805">Transcription regulation</keyword>
<evidence type="ECO:0000313" key="7">
    <source>
        <dbReference type="Proteomes" id="UP001596189"/>
    </source>
</evidence>